<comment type="caution">
    <text evidence="3">The sequence shown here is derived from an EMBL/GenBank/DDBJ whole genome shotgun (WGS) entry which is preliminary data.</text>
</comment>
<dbReference type="InterPro" id="IPR029063">
    <property type="entry name" value="SAM-dependent_MTases_sf"/>
</dbReference>
<sequence>MNYQEINAKTIDQWIEEGWEWGKPITHETFEQARKGIWDVYLTPTKAVPHEWFGGLAGKKLLGLASGGGQQIPIFSALGAACTVLDYSEKQVESERMVAEREGYPVRVIRGDMTKRLPFQDGEFDVIFHPVSNCYVEEVKPIFQECYRVLKPGGILLCGLDNGINFLVSDDERQIVNTLPFNPLKNPEQMKQLTDTDSGVQFSHTMEEQIGGQLEAGFVLTHLYEDTNGEGYLHECGIPSFLATRAVKPETTFVK</sequence>
<dbReference type="InterPro" id="IPR050447">
    <property type="entry name" value="Erg6_SMT_methyltransf"/>
</dbReference>
<evidence type="ECO:0000313" key="4">
    <source>
        <dbReference type="Proteomes" id="UP000886886"/>
    </source>
</evidence>
<feature type="domain" description="Methyltransferase type 11" evidence="2">
    <location>
        <begin position="63"/>
        <end position="158"/>
    </location>
</feature>
<reference evidence="3" key="2">
    <citation type="journal article" date="2021" name="PeerJ">
        <title>Extensive microbial diversity within the chicken gut microbiome revealed by metagenomics and culture.</title>
        <authorList>
            <person name="Gilroy R."/>
            <person name="Ravi A."/>
            <person name="Getino M."/>
            <person name="Pursley I."/>
            <person name="Horton D.L."/>
            <person name="Alikhan N.F."/>
            <person name="Baker D."/>
            <person name="Gharbi K."/>
            <person name="Hall N."/>
            <person name="Watson M."/>
            <person name="Adriaenssens E.M."/>
            <person name="Foster-Nyarko E."/>
            <person name="Jarju S."/>
            <person name="Secka A."/>
            <person name="Antonio M."/>
            <person name="Oren A."/>
            <person name="Chaudhuri R.R."/>
            <person name="La Ragione R."/>
            <person name="Hildebrand F."/>
            <person name="Pallen M.J."/>
        </authorList>
    </citation>
    <scope>NUCLEOTIDE SEQUENCE</scope>
    <source>
        <strain evidence="3">ChiSjej3B21-11622</strain>
    </source>
</reference>
<dbReference type="PANTHER" id="PTHR44068">
    <property type="entry name" value="ZGC:194242"/>
    <property type="match status" value="1"/>
</dbReference>
<name>A0A9D0ZXK2_9FIRM</name>
<keyword evidence="3" id="KW-0489">Methyltransferase</keyword>
<protein>
    <submittedName>
        <fullName evidence="3">Class I SAM-dependent methyltransferase</fullName>
    </submittedName>
</protein>
<dbReference type="PANTHER" id="PTHR44068:SF11">
    <property type="entry name" value="GERANYL DIPHOSPHATE 2-C-METHYLTRANSFERASE"/>
    <property type="match status" value="1"/>
</dbReference>
<keyword evidence="1" id="KW-0808">Transferase</keyword>
<dbReference type="Gene3D" id="3.40.50.150">
    <property type="entry name" value="Vaccinia Virus protein VP39"/>
    <property type="match status" value="1"/>
</dbReference>
<evidence type="ECO:0000259" key="2">
    <source>
        <dbReference type="Pfam" id="PF08241"/>
    </source>
</evidence>
<reference evidence="3" key="1">
    <citation type="submission" date="2020-10" db="EMBL/GenBank/DDBJ databases">
        <authorList>
            <person name="Gilroy R."/>
        </authorList>
    </citation>
    <scope>NUCLEOTIDE SEQUENCE</scope>
    <source>
        <strain evidence="3">ChiSjej3B21-11622</strain>
    </source>
</reference>
<dbReference type="GO" id="GO:0008757">
    <property type="term" value="F:S-adenosylmethionine-dependent methyltransferase activity"/>
    <property type="evidence" value="ECO:0007669"/>
    <property type="project" value="InterPro"/>
</dbReference>
<dbReference type="GO" id="GO:0032259">
    <property type="term" value="P:methylation"/>
    <property type="evidence" value="ECO:0007669"/>
    <property type="project" value="UniProtKB-KW"/>
</dbReference>
<dbReference type="Proteomes" id="UP000886886">
    <property type="component" value="Unassembled WGS sequence"/>
</dbReference>
<organism evidence="3 4">
    <name type="scientific">Candidatus Limivivens merdigallinarum</name>
    <dbReference type="NCBI Taxonomy" id="2840859"/>
    <lineage>
        <taxon>Bacteria</taxon>
        <taxon>Bacillati</taxon>
        <taxon>Bacillota</taxon>
        <taxon>Clostridia</taxon>
        <taxon>Lachnospirales</taxon>
        <taxon>Lachnospiraceae</taxon>
        <taxon>Lachnospiraceae incertae sedis</taxon>
        <taxon>Candidatus Limivivens</taxon>
    </lineage>
</organism>
<gene>
    <name evidence="3" type="ORF">IAB26_12760</name>
</gene>
<dbReference type="InterPro" id="IPR013216">
    <property type="entry name" value="Methyltransf_11"/>
</dbReference>
<evidence type="ECO:0000313" key="3">
    <source>
        <dbReference type="EMBL" id="HIQ97418.1"/>
    </source>
</evidence>
<dbReference type="EMBL" id="DVFT01000188">
    <property type="protein sequence ID" value="HIQ97418.1"/>
    <property type="molecule type" value="Genomic_DNA"/>
</dbReference>
<dbReference type="SUPFAM" id="SSF53335">
    <property type="entry name" value="S-adenosyl-L-methionine-dependent methyltransferases"/>
    <property type="match status" value="1"/>
</dbReference>
<proteinExistence type="predicted"/>
<dbReference type="Pfam" id="PF08241">
    <property type="entry name" value="Methyltransf_11"/>
    <property type="match status" value="1"/>
</dbReference>
<dbReference type="AlphaFoldDB" id="A0A9D0ZXK2"/>
<dbReference type="CDD" id="cd02440">
    <property type="entry name" value="AdoMet_MTases"/>
    <property type="match status" value="1"/>
</dbReference>
<evidence type="ECO:0000256" key="1">
    <source>
        <dbReference type="ARBA" id="ARBA00022679"/>
    </source>
</evidence>
<accession>A0A9D0ZXK2</accession>